<proteinExistence type="predicted"/>
<evidence type="ECO:0000313" key="3">
    <source>
        <dbReference type="Proteomes" id="UP001596548"/>
    </source>
</evidence>
<evidence type="ECO:0000313" key="2">
    <source>
        <dbReference type="EMBL" id="MFC7274285.1"/>
    </source>
</evidence>
<feature type="compositionally biased region" description="Pro residues" evidence="1">
    <location>
        <begin position="38"/>
        <end position="76"/>
    </location>
</feature>
<dbReference type="RefSeq" id="WP_378966032.1">
    <property type="nucleotide sequence ID" value="NZ_JBHTBJ010000005.1"/>
</dbReference>
<sequence>MLLDPDNAAFVRRVHDKGLRFDRRRLLGMLGSAGGAPPSTPPSGPPSDPRGAPPSTPPSGPPSDPRGAPPSTPPEGAPAWRPVAAVGSPARS</sequence>
<accession>A0ABW2HMD4</accession>
<gene>
    <name evidence="2" type="ORF">ACFQS1_09860</name>
</gene>
<evidence type="ECO:0000256" key="1">
    <source>
        <dbReference type="SAM" id="MobiDB-lite"/>
    </source>
</evidence>
<protein>
    <submittedName>
        <fullName evidence="2">Uncharacterized protein</fullName>
    </submittedName>
</protein>
<keyword evidence="3" id="KW-1185">Reference proteome</keyword>
<name>A0ABW2HMD4_9ACTN</name>
<comment type="caution">
    <text evidence="2">The sequence shown here is derived from an EMBL/GenBank/DDBJ whole genome shotgun (WGS) entry which is preliminary data.</text>
</comment>
<dbReference type="EMBL" id="JBHTBJ010000005">
    <property type="protein sequence ID" value="MFC7274285.1"/>
    <property type="molecule type" value="Genomic_DNA"/>
</dbReference>
<dbReference type="Proteomes" id="UP001596548">
    <property type="component" value="Unassembled WGS sequence"/>
</dbReference>
<organism evidence="2 3">
    <name type="scientific">Paractinoplanes rhizophilus</name>
    <dbReference type="NCBI Taxonomy" id="1416877"/>
    <lineage>
        <taxon>Bacteria</taxon>
        <taxon>Bacillati</taxon>
        <taxon>Actinomycetota</taxon>
        <taxon>Actinomycetes</taxon>
        <taxon>Micromonosporales</taxon>
        <taxon>Micromonosporaceae</taxon>
        <taxon>Paractinoplanes</taxon>
    </lineage>
</organism>
<feature type="region of interest" description="Disordered" evidence="1">
    <location>
        <begin position="29"/>
        <end position="92"/>
    </location>
</feature>
<reference evidence="3" key="1">
    <citation type="journal article" date="2019" name="Int. J. Syst. Evol. Microbiol.">
        <title>The Global Catalogue of Microorganisms (GCM) 10K type strain sequencing project: providing services to taxonomists for standard genome sequencing and annotation.</title>
        <authorList>
            <consortium name="The Broad Institute Genomics Platform"/>
            <consortium name="The Broad Institute Genome Sequencing Center for Infectious Disease"/>
            <person name="Wu L."/>
            <person name="Ma J."/>
        </authorList>
    </citation>
    <scope>NUCLEOTIDE SEQUENCE [LARGE SCALE GENOMIC DNA]</scope>
    <source>
        <strain evidence="3">XZYJT-10</strain>
    </source>
</reference>